<dbReference type="EC" id="5.3.1.13" evidence="8"/>
<dbReference type="PANTHER" id="PTHR42745:SF1">
    <property type="entry name" value="ARABINOSE 5-PHOSPHATE ISOMERASE KDSD"/>
    <property type="match status" value="1"/>
</dbReference>
<keyword evidence="9" id="KW-0479">Metal-binding</keyword>
<dbReference type="InterPro" id="IPR001347">
    <property type="entry name" value="SIS_dom"/>
</dbReference>
<comment type="caution">
    <text evidence="14">The sequence shown here is derived from an EMBL/GenBank/DDBJ whole genome shotgun (WGS) entry which is preliminary data.</text>
</comment>
<comment type="pathway">
    <text evidence="7">Carbohydrate biosynthesis; 3-deoxy-D-manno-octulosonate biosynthesis; 3-deoxy-D-manno-octulosonate from D-ribulose 5-phosphate: step 1/3.</text>
</comment>
<evidence type="ECO:0000256" key="5">
    <source>
        <dbReference type="ARBA" id="ARBA00023122"/>
    </source>
</evidence>
<feature type="site" description="Catalytically relevant" evidence="10">
    <location>
        <position position="190"/>
    </location>
</feature>
<dbReference type="SMART" id="SM00116">
    <property type="entry name" value="CBS"/>
    <property type="match status" value="2"/>
</dbReference>
<dbReference type="GO" id="GO:0019146">
    <property type="term" value="F:arabinose-5-phosphate isomerase activity"/>
    <property type="evidence" value="ECO:0007669"/>
    <property type="project" value="UniProtKB-EC"/>
</dbReference>
<organism evidence="14 15">
    <name type="scientific">Marinobacter guineae</name>
    <dbReference type="NCBI Taxonomy" id="432303"/>
    <lineage>
        <taxon>Bacteria</taxon>
        <taxon>Pseudomonadati</taxon>
        <taxon>Pseudomonadota</taxon>
        <taxon>Gammaproteobacteria</taxon>
        <taxon>Pseudomonadales</taxon>
        <taxon>Marinobacteraceae</taxon>
        <taxon>Marinobacter</taxon>
    </lineage>
</organism>
<feature type="domain" description="CBS" evidence="12">
    <location>
        <begin position="207"/>
        <end position="265"/>
    </location>
</feature>
<keyword evidence="6 8" id="KW-0413">Isomerase</keyword>
<evidence type="ECO:0000256" key="3">
    <source>
        <dbReference type="ARBA" id="ARBA00011881"/>
    </source>
</evidence>
<keyword evidence="9" id="KW-0862">Zinc</keyword>
<dbReference type="InterPro" id="IPR046342">
    <property type="entry name" value="CBS_dom_sf"/>
</dbReference>
<feature type="site" description="Catalytically relevant" evidence="10">
    <location>
        <position position="56"/>
    </location>
</feature>
<dbReference type="InterPro" id="IPR046348">
    <property type="entry name" value="SIS_dom_sf"/>
</dbReference>
<comment type="pathway">
    <text evidence="1">Bacterial outer membrane biogenesis; lipopolysaccharide biosynthesis.</text>
</comment>
<evidence type="ECO:0000256" key="8">
    <source>
        <dbReference type="PIRNR" id="PIRNR004692"/>
    </source>
</evidence>
<evidence type="ECO:0000256" key="10">
    <source>
        <dbReference type="PIRSR" id="PIRSR004692-3"/>
    </source>
</evidence>
<dbReference type="GO" id="GO:0046872">
    <property type="term" value="F:metal ion binding"/>
    <property type="evidence" value="ECO:0007669"/>
    <property type="project" value="UniProtKB-KW"/>
</dbReference>
<dbReference type="InterPro" id="IPR050986">
    <property type="entry name" value="GutQ/KpsF_isomerases"/>
</dbReference>
<name>A0A2G1VK10_9GAMM</name>
<feature type="site" description="Catalytically relevant" evidence="10">
    <location>
        <position position="149"/>
    </location>
</feature>
<dbReference type="PROSITE" id="PS51371">
    <property type="entry name" value="CBS"/>
    <property type="match status" value="2"/>
</dbReference>
<dbReference type="GO" id="GO:0005975">
    <property type="term" value="P:carbohydrate metabolic process"/>
    <property type="evidence" value="ECO:0007669"/>
    <property type="project" value="InterPro"/>
</dbReference>
<dbReference type="FunFam" id="3.40.50.10490:FF:000011">
    <property type="entry name" value="Arabinose 5-phosphate isomerase"/>
    <property type="match status" value="1"/>
</dbReference>
<keyword evidence="15" id="KW-1185">Reference proteome</keyword>
<evidence type="ECO:0000256" key="2">
    <source>
        <dbReference type="ARBA" id="ARBA00008165"/>
    </source>
</evidence>
<dbReference type="InterPro" id="IPR004800">
    <property type="entry name" value="KdsD/KpsF-type"/>
</dbReference>
<protein>
    <recommendedName>
        <fullName evidence="8">Arabinose 5-phosphate isomerase</fullName>
        <shortName evidence="8">API</shortName>
        <ecNumber evidence="8">5.3.1.13</ecNumber>
    </recommendedName>
</protein>
<dbReference type="PROSITE" id="PS51464">
    <property type="entry name" value="SIS"/>
    <property type="match status" value="1"/>
</dbReference>
<evidence type="ECO:0000256" key="7">
    <source>
        <dbReference type="ARBA" id="ARBA00060658"/>
    </source>
</evidence>
<comment type="similarity">
    <text evidence="2 8">Belongs to the SIS family. GutQ/KpsF subfamily.</text>
</comment>
<evidence type="ECO:0000256" key="9">
    <source>
        <dbReference type="PIRSR" id="PIRSR004692-2"/>
    </source>
</evidence>
<evidence type="ECO:0000256" key="11">
    <source>
        <dbReference type="PROSITE-ProRule" id="PRU00703"/>
    </source>
</evidence>
<evidence type="ECO:0000256" key="1">
    <source>
        <dbReference type="ARBA" id="ARBA00004756"/>
    </source>
</evidence>
<dbReference type="RefSeq" id="WP_099616904.1">
    <property type="nucleotide sequence ID" value="NZ_KZ319339.1"/>
</dbReference>
<dbReference type="CDD" id="cd05014">
    <property type="entry name" value="SIS_Kpsf"/>
    <property type="match status" value="1"/>
</dbReference>
<dbReference type="GO" id="GO:0097367">
    <property type="term" value="F:carbohydrate derivative binding"/>
    <property type="evidence" value="ECO:0007669"/>
    <property type="project" value="InterPro"/>
</dbReference>
<dbReference type="InterPro" id="IPR035474">
    <property type="entry name" value="SIS_Kpsf"/>
</dbReference>
<accession>A0A2G1VK10</accession>
<dbReference type="EMBL" id="NTFI01000001">
    <property type="protein sequence ID" value="PHQ26829.1"/>
    <property type="molecule type" value="Genomic_DNA"/>
</dbReference>
<gene>
    <name evidence="14" type="ORF">CLH62_04380</name>
</gene>
<dbReference type="Gene3D" id="3.40.50.10490">
    <property type="entry name" value="Glucose-6-phosphate isomerase like protein, domain 1"/>
    <property type="match status" value="1"/>
</dbReference>
<feature type="binding site" evidence="9">
    <location>
        <position position="79"/>
    </location>
    <ligand>
        <name>Zn(2+)</name>
        <dbReference type="ChEBI" id="CHEBI:29105"/>
    </ligand>
</feature>
<evidence type="ECO:0000313" key="14">
    <source>
        <dbReference type="EMBL" id="PHQ26829.1"/>
    </source>
</evidence>
<evidence type="ECO:0000259" key="12">
    <source>
        <dbReference type="PROSITE" id="PS51371"/>
    </source>
</evidence>
<keyword evidence="4" id="KW-0677">Repeat</keyword>
<evidence type="ECO:0000259" key="13">
    <source>
        <dbReference type="PROSITE" id="PS51464"/>
    </source>
</evidence>
<dbReference type="GO" id="GO:1901135">
    <property type="term" value="P:carbohydrate derivative metabolic process"/>
    <property type="evidence" value="ECO:0007669"/>
    <property type="project" value="InterPro"/>
</dbReference>
<feature type="site" description="Catalytically relevant" evidence="10">
    <location>
        <position position="108"/>
    </location>
</feature>
<feature type="domain" description="SIS" evidence="13">
    <location>
        <begin position="38"/>
        <end position="181"/>
    </location>
</feature>
<dbReference type="Pfam" id="PF00571">
    <property type="entry name" value="CBS"/>
    <property type="match status" value="2"/>
</dbReference>
<dbReference type="OrthoDB" id="9762536at2"/>
<dbReference type="PANTHER" id="PTHR42745">
    <property type="match status" value="1"/>
</dbReference>
<dbReference type="SUPFAM" id="SSF53697">
    <property type="entry name" value="SIS domain"/>
    <property type="match status" value="1"/>
</dbReference>
<dbReference type="Pfam" id="PF01380">
    <property type="entry name" value="SIS"/>
    <property type="match status" value="1"/>
</dbReference>
<evidence type="ECO:0000313" key="15">
    <source>
        <dbReference type="Proteomes" id="UP000229044"/>
    </source>
</evidence>
<comment type="subunit">
    <text evidence="3">Homotetramer.</text>
</comment>
<dbReference type="InterPro" id="IPR000644">
    <property type="entry name" value="CBS_dom"/>
</dbReference>
<dbReference type="FunFam" id="3.10.580.10:FF:000007">
    <property type="entry name" value="Arabinose 5-phosphate isomerase"/>
    <property type="match status" value="1"/>
</dbReference>
<evidence type="ECO:0000256" key="4">
    <source>
        <dbReference type="ARBA" id="ARBA00022737"/>
    </source>
</evidence>
<dbReference type="AlphaFoldDB" id="A0A2G1VK10"/>
<sequence length="326" mass="34428">MTEQTPIDFRTPALRAIRIERDAIDALEGRIDDHFTRACEVIMKCKGRVVVTGMGKSGHIGNKIAATLASTGTPSFFVHPGEASHGDMGMITPQDVVIAISNSGNTSEVLTILPLIKRMGAPLISMTGNANSTLAREAVANLDVSVEVEACPLGLAPTSSTTATLVMGDALAVALLEARGFSAEDFAFSHPGGSLGRRLLLRVSDIMHTGDRIPVVSESTPLSGALLEISRKGLGMTTIVDEQGALAGIFTDGDLRRTLDRSVDIHNTPIHEVMTRHGKTIQADHLAAEALNVMEEMKINALPVTDDSGALVGAINMHDLLRAGVI</sequence>
<comment type="catalytic activity">
    <reaction evidence="8">
        <text>D-arabinose 5-phosphate = D-ribulose 5-phosphate</text>
        <dbReference type="Rhea" id="RHEA:23104"/>
        <dbReference type="ChEBI" id="CHEBI:57693"/>
        <dbReference type="ChEBI" id="CHEBI:58121"/>
        <dbReference type="EC" id="5.3.1.13"/>
    </reaction>
</comment>
<feature type="domain" description="CBS" evidence="12">
    <location>
        <begin position="274"/>
        <end position="326"/>
    </location>
</feature>
<dbReference type="Proteomes" id="UP000229044">
    <property type="component" value="Unassembled WGS sequence"/>
</dbReference>
<proteinExistence type="inferred from homology"/>
<dbReference type="NCBIfam" id="TIGR00393">
    <property type="entry name" value="kpsF"/>
    <property type="match status" value="1"/>
</dbReference>
<reference evidence="14 15" key="1">
    <citation type="submission" date="2017-09" db="EMBL/GenBank/DDBJ databases">
        <title>The draft genome sequences of Marinobacter guineae M3B.</title>
        <authorList>
            <person name="Cao J."/>
        </authorList>
    </citation>
    <scope>NUCLEOTIDE SEQUENCE [LARGE SCALE GENOMIC DNA]</scope>
    <source>
        <strain evidence="14 15">M3B</strain>
    </source>
</reference>
<dbReference type="PIRSF" id="PIRSF004692">
    <property type="entry name" value="KdsD_KpsF"/>
    <property type="match status" value="1"/>
</dbReference>
<evidence type="ECO:0000256" key="6">
    <source>
        <dbReference type="ARBA" id="ARBA00023235"/>
    </source>
</evidence>
<keyword evidence="5 11" id="KW-0129">CBS domain</keyword>
<dbReference type="Gene3D" id="3.10.580.10">
    <property type="entry name" value="CBS-domain"/>
    <property type="match status" value="1"/>
</dbReference>
<dbReference type="CDD" id="cd04604">
    <property type="entry name" value="CBS_pair_SIS_assoc"/>
    <property type="match status" value="1"/>
</dbReference>